<name>A0A2T5JEK2_9SPHI</name>
<dbReference type="OrthoDB" id="795045at2"/>
<organism evidence="1 2">
    <name type="scientific">Mucilaginibacter yixingensis</name>
    <dbReference type="NCBI Taxonomy" id="1295612"/>
    <lineage>
        <taxon>Bacteria</taxon>
        <taxon>Pseudomonadati</taxon>
        <taxon>Bacteroidota</taxon>
        <taxon>Sphingobacteriia</taxon>
        <taxon>Sphingobacteriales</taxon>
        <taxon>Sphingobacteriaceae</taxon>
        <taxon>Mucilaginibacter</taxon>
    </lineage>
</organism>
<comment type="caution">
    <text evidence="1">The sequence shown here is derived from an EMBL/GenBank/DDBJ whole genome shotgun (WGS) entry which is preliminary data.</text>
</comment>
<protein>
    <submittedName>
        <fullName evidence="1">Uncharacterized protein</fullName>
    </submittedName>
</protein>
<sequence>MFKRLSILTICLLYLVTASGFVLNIHYCLGSVRSVTMDAPSKKCAPRKMPCCKDKHLNVKVKDAHSHATSTLLSKLFAVELPRLPFEDYLFPPQAPVADSRHQRGPPDALPPCKQPIWLKNRNLRT</sequence>
<reference evidence="1 2" key="1">
    <citation type="submission" date="2018-04" db="EMBL/GenBank/DDBJ databases">
        <title>Genomic Encyclopedia of Archaeal and Bacterial Type Strains, Phase II (KMG-II): from individual species to whole genera.</title>
        <authorList>
            <person name="Goeker M."/>
        </authorList>
    </citation>
    <scope>NUCLEOTIDE SEQUENCE [LARGE SCALE GENOMIC DNA]</scope>
    <source>
        <strain evidence="1 2">DSM 26809</strain>
    </source>
</reference>
<dbReference type="Proteomes" id="UP000244168">
    <property type="component" value="Unassembled WGS sequence"/>
</dbReference>
<dbReference type="AlphaFoldDB" id="A0A2T5JEK2"/>
<dbReference type="InterPro" id="IPR058512">
    <property type="entry name" value="DUF8199"/>
</dbReference>
<proteinExistence type="predicted"/>
<dbReference type="InterPro" id="IPR058060">
    <property type="entry name" value="HYC_CC_PP"/>
</dbReference>
<dbReference type="NCBIfam" id="NF047658">
    <property type="entry name" value="HYC_CC_PP"/>
    <property type="match status" value="1"/>
</dbReference>
<gene>
    <name evidence="1" type="ORF">C8P68_10199</name>
</gene>
<dbReference type="Pfam" id="PF26622">
    <property type="entry name" value="DUF8199"/>
    <property type="match status" value="1"/>
</dbReference>
<evidence type="ECO:0000313" key="2">
    <source>
        <dbReference type="Proteomes" id="UP000244168"/>
    </source>
</evidence>
<accession>A0A2T5JEK2</accession>
<dbReference type="EMBL" id="QAOQ01000001">
    <property type="protein sequence ID" value="PTR00870.1"/>
    <property type="molecule type" value="Genomic_DNA"/>
</dbReference>
<keyword evidence="2" id="KW-1185">Reference proteome</keyword>
<dbReference type="RefSeq" id="WP_107826311.1">
    <property type="nucleotide sequence ID" value="NZ_CP160205.1"/>
</dbReference>
<evidence type="ECO:0000313" key="1">
    <source>
        <dbReference type="EMBL" id="PTR00870.1"/>
    </source>
</evidence>